<dbReference type="GO" id="GO:0005840">
    <property type="term" value="C:ribosome"/>
    <property type="evidence" value="ECO:0007669"/>
    <property type="project" value="UniProtKB-KW"/>
</dbReference>
<keyword evidence="1 3" id="KW-0689">Ribosomal protein</keyword>
<dbReference type="OrthoDB" id="1683515at2"/>
<keyword evidence="4" id="KW-1185">Reference proteome</keyword>
<organism evidence="3 4">
    <name type="scientific">Limnochorda pilosa</name>
    <dbReference type="NCBI Taxonomy" id="1555112"/>
    <lineage>
        <taxon>Bacteria</taxon>
        <taxon>Bacillati</taxon>
        <taxon>Bacillota</taxon>
        <taxon>Limnochordia</taxon>
        <taxon>Limnochordales</taxon>
        <taxon>Limnochordaceae</taxon>
        <taxon>Limnochorda</taxon>
    </lineage>
</organism>
<protein>
    <submittedName>
        <fullName evidence="3">50S ribosomal protein L14</fullName>
    </submittedName>
</protein>
<dbReference type="SUPFAM" id="SSF50104">
    <property type="entry name" value="Translation proteins SH3-like domain"/>
    <property type="match status" value="1"/>
</dbReference>
<reference evidence="4" key="1">
    <citation type="submission" date="2015-07" db="EMBL/GenBank/DDBJ databases">
        <title>Complete genome sequence and phylogenetic analysis of Limnochorda pilosa.</title>
        <authorList>
            <person name="Watanabe M."/>
            <person name="Kojima H."/>
            <person name="Fukui M."/>
        </authorList>
    </citation>
    <scope>NUCLEOTIDE SEQUENCE [LARGE SCALE GENOMIC DNA]</scope>
    <source>
        <strain evidence="4">HC45</strain>
    </source>
</reference>
<dbReference type="STRING" id="1555112.LIP_3249"/>
<dbReference type="GO" id="GO:1990904">
    <property type="term" value="C:ribonucleoprotein complex"/>
    <property type="evidence" value="ECO:0007669"/>
    <property type="project" value="UniProtKB-KW"/>
</dbReference>
<dbReference type="InterPro" id="IPR041985">
    <property type="entry name" value="Ribosomal_eL14_KOW"/>
</dbReference>
<gene>
    <name evidence="3" type="ORF">LIP_3249</name>
</gene>
<evidence type="ECO:0000313" key="3">
    <source>
        <dbReference type="EMBL" id="BAS29066.1"/>
    </source>
</evidence>
<dbReference type="InterPro" id="IPR008991">
    <property type="entry name" value="Translation_prot_SH3-like_sf"/>
</dbReference>
<dbReference type="Proteomes" id="UP000065807">
    <property type="component" value="Chromosome"/>
</dbReference>
<accession>A0A0K2SPP0</accession>
<sequence>MARKPELGGRVTSRAGRDEGRCYMVVGLADERTVLVSDGERHPVSRPKRKNLRHLWLHPQVDRELGRRLEAGEPVNDREVRARIAAWMAADAPAETGSETAGGAE</sequence>
<evidence type="ECO:0000256" key="1">
    <source>
        <dbReference type="ARBA" id="ARBA00022980"/>
    </source>
</evidence>
<dbReference type="CDD" id="cd06088">
    <property type="entry name" value="KOW_RPL14"/>
    <property type="match status" value="1"/>
</dbReference>
<keyword evidence="2" id="KW-0687">Ribonucleoprotein</keyword>
<name>A0A0K2SPP0_LIMPI</name>
<dbReference type="EMBL" id="AP014924">
    <property type="protein sequence ID" value="BAS29066.1"/>
    <property type="molecule type" value="Genomic_DNA"/>
</dbReference>
<reference evidence="4" key="2">
    <citation type="journal article" date="2016" name="Int. J. Syst. Evol. Microbiol.">
        <title>Complete genome sequence and cell structure of Limnochorda pilosa, a Gram-negative spore-former within the phylum Firmicutes.</title>
        <authorList>
            <person name="Watanabe M."/>
            <person name="Kojima H."/>
            <person name="Fukui M."/>
        </authorList>
    </citation>
    <scope>NUCLEOTIDE SEQUENCE [LARGE SCALE GENOMIC DNA]</scope>
    <source>
        <strain evidence="4">HC45</strain>
    </source>
</reference>
<proteinExistence type="predicted"/>
<dbReference type="RefSeq" id="WP_068140338.1">
    <property type="nucleotide sequence ID" value="NZ_AP014924.1"/>
</dbReference>
<dbReference type="KEGG" id="lpil:LIP_3249"/>
<evidence type="ECO:0000313" key="4">
    <source>
        <dbReference type="Proteomes" id="UP000065807"/>
    </source>
</evidence>
<dbReference type="AlphaFoldDB" id="A0A0K2SPP0"/>
<evidence type="ECO:0000256" key="2">
    <source>
        <dbReference type="ARBA" id="ARBA00023274"/>
    </source>
</evidence>